<dbReference type="SUPFAM" id="SSF52540">
    <property type="entry name" value="P-loop containing nucleoside triphosphate hydrolases"/>
    <property type="match status" value="1"/>
</dbReference>
<dbReference type="InterPro" id="IPR027417">
    <property type="entry name" value="P-loop_NTPase"/>
</dbReference>
<accession>A0A0C3EPM0</accession>
<dbReference type="InParanoid" id="A0A0C3EPM0"/>
<gene>
    <name evidence="3" type="ORF">PILCRDRAFT_703763</name>
</gene>
<dbReference type="AlphaFoldDB" id="A0A0C3EPM0"/>
<dbReference type="HOGENOM" id="CLU_018003_2_1_1"/>
<reference evidence="4" key="2">
    <citation type="submission" date="2015-01" db="EMBL/GenBank/DDBJ databases">
        <title>Evolutionary Origins and Diversification of the Mycorrhizal Mutualists.</title>
        <authorList>
            <consortium name="DOE Joint Genome Institute"/>
            <consortium name="Mycorrhizal Genomics Consortium"/>
            <person name="Kohler A."/>
            <person name="Kuo A."/>
            <person name="Nagy L.G."/>
            <person name="Floudas D."/>
            <person name="Copeland A."/>
            <person name="Barry K.W."/>
            <person name="Cichocki N."/>
            <person name="Veneault-Fourrey C."/>
            <person name="LaButti K."/>
            <person name="Lindquist E.A."/>
            <person name="Lipzen A."/>
            <person name="Lundell T."/>
            <person name="Morin E."/>
            <person name="Murat C."/>
            <person name="Riley R."/>
            <person name="Ohm R."/>
            <person name="Sun H."/>
            <person name="Tunlid A."/>
            <person name="Henrissat B."/>
            <person name="Grigoriev I.V."/>
            <person name="Hibbett D.S."/>
            <person name="Martin F."/>
        </authorList>
    </citation>
    <scope>NUCLEOTIDE SEQUENCE [LARGE SCALE GENOMIC DNA]</scope>
    <source>
        <strain evidence="4">F 1598</strain>
    </source>
</reference>
<dbReference type="Proteomes" id="UP000054166">
    <property type="component" value="Unassembled WGS sequence"/>
</dbReference>
<evidence type="ECO:0000313" key="4">
    <source>
        <dbReference type="Proteomes" id="UP000054166"/>
    </source>
</evidence>
<dbReference type="InterPro" id="IPR006073">
    <property type="entry name" value="GTP-bd"/>
</dbReference>
<dbReference type="OrthoDB" id="8954335at2759"/>
<dbReference type="EMBL" id="KN833060">
    <property type="protein sequence ID" value="KIM74520.1"/>
    <property type="molecule type" value="Genomic_DNA"/>
</dbReference>
<evidence type="ECO:0000259" key="2">
    <source>
        <dbReference type="Pfam" id="PF01926"/>
    </source>
</evidence>
<feature type="non-terminal residue" evidence="3">
    <location>
        <position position="308"/>
    </location>
</feature>
<dbReference type="STRING" id="765440.A0A0C3EPM0"/>
<dbReference type="GO" id="GO:0005525">
    <property type="term" value="F:GTP binding"/>
    <property type="evidence" value="ECO:0007669"/>
    <property type="project" value="InterPro"/>
</dbReference>
<dbReference type="Pfam" id="PF01926">
    <property type="entry name" value="MMR_HSR1"/>
    <property type="match status" value="1"/>
</dbReference>
<evidence type="ECO:0000256" key="1">
    <source>
        <dbReference type="SAM" id="Coils"/>
    </source>
</evidence>
<dbReference type="CDD" id="cd00882">
    <property type="entry name" value="Ras_like_GTPase"/>
    <property type="match status" value="1"/>
</dbReference>
<organism evidence="3 4">
    <name type="scientific">Piloderma croceum (strain F 1598)</name>
    <dbReference type="NCBI Taxonomy" id="765440"/>
    <lineage>
        <taxon>Eukaryota</taxon>
        <taxon>Fungi</taxon>
        <taxon>Dikarya</taxon>
        <taxon>Basidiomycota</taxon>
        <taxon>Agaricomycotina</taxon>
        <taxon>Agaricomycetes</taxon>
        <taxon>Agaricomycetidae</taxon>
        <taxon>Atheliales</taxon>
        <taxon>Atheliaceae</taxon>
        <taxon>Piloderma</taxon>
    </lineage>
</organism>
<keyword evidence="1" id="KW-0175">Coiled coil</keyword>
<name>A0A0C3EPM0_PILCF</name>
<reference evidence="3 4" key="1">
    <citation type="submission" date="2014-04" db="EMBL/GenBank/DDBJ databases">
        <authorList>
            <consortium name="DOE Joint Genome Institute"/>
            <person name="Kuo A."/>
            <person name="Tarkka M."/>
            <person name="Buscot F."/>
            <person name="Kohler A."/>
            <person name="Nagy L.G."/>
            <person name="Floudas D."/>
            <person name="Copeland A."/>
            <person name="Barry K.W."/>
            <person name="Cichocki N."/>
            <person name="Veneault-Fourrey C."/>
            <person name="LaButti K."/>
            <person name="Lindquist E.A."/>
            <person name="Lipzen A."/>
            <person name="Lundell T."/>
            <person name="Morin E."/>
            <person name="Murat C."/>
            <person name="Sun H."/>
            <person name="Tunlid A."/>
            <person name="Henrissat B."/>
            <person name="Grigoriev I.V."/>
            <person name="Hibbett D.S."/>
            <person name="Martin F."/>
            <person name="Nordberg H.P."/>
            <person name="Cantor M.N."/>
            <person name="Hua S.X."/>
        </authorList>
    </citation>
    <scope>NUCLEOTIDE SEQUENCE [LARGE SCALE GENOMIC DNA]</scope>
    <source>
        <strain evidence="3 4">F 1598</strain>
    </source>
</reference>
<proteinExistence type="predicted"/>
<sequence>MGATGTGKTTFINLVSGSNLRVGEGLESCTAEVEVSMPFELDGRLVELIDTPGFDDTSVSDADILNMIAAYLCDSYREGKQLAGIIYMHRISDFRVGGIAVKNFRMFRQLCGDNALQNLAIITNMWGEVNLEKGYERERELATNGKFFKSALDKGAGIRRHDNSIESGAEILRWIMSKEPVVLGIQDEMVNQGKDLAETQAAEELQREIMEEVERQRAEMVKYQEEAEAEARRIEEERRMEIERVRMEALHWMEEERERELAEIRAEKWRIEREVEEMEERHRREMESIRVQIAYHNRPPSVSSDSSG</sequence>
<dbReference type="Gene3D" id="3.40.50.300">
    <property type="entry name" value="P-loop containing nucleotide triphosphate hydrolases"/>
    <property type="match status" value="1"/>
</dbReference>
<feature type="coiled-coil region" evidence="1">
    <location>
        <begin position="196"/>
        <end position="281"/>
    </location>
</feature>
<evidence type="ECO:0000313" key="3">
    <source>
        <dbReference type="EMBL" id="KIM74520.1"/>
    </source>
</evidence>
<feature type="domain" description="G" evidence="2">
    <location>
        <begin position="1"/>
        <end position="55"/>
    </location>
</feature>
<keyword evidence="4" id="KW-1185">Reference proteome</keyword>
<protein>
    <recommendedName>
        <fullName evidence="2">G domain-containing protein</fullName>
    </recommendedName>
</protein>